<dbReference type="RefSeq" id="WP_277444310.1">
    <property type="nucleotide sequence ID" value="NZ_JAKOAV010000020.1"/>
</dbReference>
<evidence type="ECO:0000313" key="1">
    <source>
        <dbReference type="EMBL" id="MDF9408904.1"/>
    </source>
</evidence>
<protein>
    <submittedName>
        <fullName evidence="1">Nitrogenase</fullName>
    </submittedName>
</protein>
<name>A0A9X4JTK4_9FIRM</name>
<evidence type="ECO:0000313" key="2">
    <source>
        <dbReference type="Proteomes" id="UP001154312"/>
    </source>
</evidence>
<sequence>MPEDIAVYIGEDGRTASLFERGMIAVCRKEQGHWTILKEKEFSISRTSGLPELRKKMTNVQDFLGECKIFVGLSITGVPYFELEKGGFSVWEYEGNPLDFLDHIIMEEENSLMKRVAGECGVDRVAPVAVADGCYRISLKEIQEGNTGITTKQALLPFIRKGEFYELEVLCSHVPPWLEAELAAGSLCGEKSKTGDNEFKITITRKYCCQP</sequence>
<dbReference type="Proteomes" id="UP001154312">
    <property type="component" value="Unassembled WGS sequence"/>
</dbReference>
<reference evidence="1" key="1">
    <citation type="submission" date="2022-02" db="EMBL/GenBank/DDBJ databases">
        <authorList>
            <person name="Leng L."/>
        </authorList>
    </citation>
    <scope>NUCLEOTIDE SEQUENCE</scope>
    <source>
        <strain evidence="1">JI</strain>
    </source>
</reference>
<dbReference type="Pfam" id="PF09582">
    <property type="entry name" value="AnfO_nitrog"/>
    <property type="match status" value="1"/>
</dbReference>
<gene>
    <name evidence="1" type="ORF">L7E55_11135</name>
</gene>
<organism evidence="1 2">
    <name type="scientific">Pelotomaculum isophthalicicum JI</name>
    <dbReference type="NCBI Taxonomy" id="947010"/>
    <lineage>
        <taxon>Bacteria</taxon>
        <taxon>Bacillati</taxon>
        <taxon>Bacillota</taxon>
        <taxon>Clostridia</taxon>
        <taxon>Eubacteriales</taxon>
        <taxon>Desulfotomaculaceae</taxon>
        <taxon>Pelotomaculum</taxon>
    </lineage>
</organism>
<dbReference type="AlphaFoldDB" id="A0A9X4JTK4"/>
<comment type="caution">
    <text evidence="1">The sequence shown here is derived from an EMBL/GenBank/DDBJ whole genome shotgun (WGS) entry which is preliminary data.</text>
</comment>
<proteinExistence type="predicted"/>
<dbReference type="EMBL" id="JAKOAV010000020">
    <property type="protein sequence ID" value="MDF9408904.1"/>
    <property type="molecule type" value="Genomic_DNA"/>
</dbReference>
<keyword evidence="2" id="KW-1185">Reference proteome</keyword>
<dbReference type="InterPro" id="IPR014287">
    <property type="entry name" value="Nase_Fe-Fe_AnfO"/>
</dbReference>
<accession>A0A9X4JTK4</accession>